<feature type="compositionally biased region" description="Basic and acidic residues" evidence="1">
    <location>
        <begin position="199"/>
        <end position="209"/>
    </location>
</feature>
<evidence type="ECO:0000256" key="2">
    <source>
        <dbReference type="SAM" id="SignalP"/>
    </source>
</evidence>
<dbReference type="RefSeq" id="XP_022832800.1">
    <property type="nucleotide sequence ID" value="XM_022977032.1"/>
</dbReference>
<dbReference type="OrthoDB" id="7463837at2759"/>
<dbReference type="Proteomes" id="UP000301870">
    <property type="component" value="Chromosome 3"/>
</dbReference>
<feature type="compositionally biased region" description="Basic residues" evidence="1">
    <location>
        <begin position="217"/>
        <end position="231"/>
    </location>
</feature>
<evidence type="ECO:0000313" key="3">
    <source>
        <dbReference type="Proteomes" id="UP000301870"/>
    </source>
</evidence>
<feature type="compositionally biased region" description="Basic residues" evidence="1">
    <location>
        <begin position="299"/>
        <end position="326"/>
    </location>
</feature>
<feature type="compositionally biased region" description="Polar residues" evidence="1">
    <location>
        <begin position="434"/>
        <end position="445"/>
    </location>
</feature>
<organism evidence="3 4">
    <name type="scientific">Spodoptera litura</name>
    <name type="common">Asian cotton leafworm</name>
    <dbReference type="NCBI Taxonomy" id="69820"/>
    <lineage>
        <taxon>Eukaryota</taxon>
        <taxon>Metazoa</taxon>
        <taxon>Ecdysozoa</taxon>
        <taxon>Arthropoda</taxon>
        <taxon>Hexapoda</taxon>
        <taxon>Insecta</taxon>
        <taxon>Pterygota</taxon>
        <taxon>Neoptera</taxon>
        <taxon>Endopterygota</taxon>
        <taxon>Lepidoptera</taxon>
        <taxon>Glossata</taxon>
        <taxon>Ditrysia</taxon>
        <taxon>Noctuoidea</taxon>
        <taxon>Noctuidae</taxon>
        <taxon>Amphipyrinae</taxon>
        <taxon>Spodoptera</taxon>
    </lineage>
</organism>
<keyword evidence="2" id="KW-0732">Signal</keyword>
<feature type="region of interest" description="Disordered" evidence="1">
    <location>
        <begin position="413"/>
        <end position="456"/>
    </location>
</feature>
<feature type="signal peptide" evidence="2">
    <location>
        <begin position="1"/>
        <end position="21"/>
    </location>
</feature>
<protein>
    <submittedName>
        <fullName evidence="4">Uncharacterized protein LOC111360810 isoform X1</fullName>
    </submittedName>
</protein>
<dbReference type="KEGG" id="sliu:111360810"/>
<feature type="region of interest" description="Disordered" evidence="1">
    <location>
        <begin position="199"/>
        <end position="242"/>
    </location>
</feature>
<keyword evidence="3" id="KW-1185">Reference proteome</keyword>
<reference evidence="4" key="1">
    <citation type="submission" date="2025-08" db="UniProtKB">
        <authorList>
            <consortium name="RefSeq"/>
        </authorList>
    </citation>
    <scope>IDENTIFICATION</scope>
    <source>
        <strain evidence="4">Ishihara</strain>
        <tissue evidence="4">Whole body</tissue>
    </source>
</reference>
<sequence length="630" mass="73308">MAISIIILTLSLSILISVSVSKSFKQSESLLNDKPMSDNNYKSRADDADEEWDENIIADSEAIDNALDKMLANKKLVVKFKQKKPENDNIKVMHAVEDREHNNESITPINDYESMHVSYPYRIPNESPEEANQVNMIDKRDMEVKKIYSLDGKDHAGVISESHETPELIMVTKIFNKKVIKKPILRNEHVLKNKNLCPYKDKSEMKPQSREGNTYKHVLHKKNKRESKKVPKQAEITDDEDSNYEKKLNKHYKTQLKEREIVKKAAPHRNADDDSLSTENNAYKKKQEAKIKLKTTTTKIKKHRKKHKKPKRVHKKKKEKKTKKTVTKRDTLRNGDNDLLSYSLKKPKVLDTVEIKIANPIHSVKHPKRGKKHVNVNDGTVTERNHKTTHKVKKIHISSKLPTHKYKIKHKDVERNESVEVHSNVRDESHESSAAKSIPWENSENIDPADLTRTNHEKKDLNSYEELLKENDIISHPKLPFYLSTIKLTSQKKKYTKKYSVHLTTTIQEKTTTRQEKLPLRHIDNENQQNKNYEIDMNATLHELASSKMLDQLTEKIATQMLQKLQKRLEDNGLRALGIPDHDNETVEQIEILFNNDGSMQVMNNKRDDVNGTMLYFENFNAKRMRPANY</sequence>
<gene>
    <name evidence="4" type="primary">LOC111360810</name>
</gene>
<dbReference type="GeneID" id="111360810"/>
<accession>A0A9J7J1L5</accession>
<proteinExistence type="predicted"/>
<dbReference type="AlphaFoldDB" id="A0A9J7J1L5"/>
<name>A0A9J7J1L5_SPOLT</name>
<feature type="compositionally biased region" description="Basic and acidic residues" evidence="1">
    <location>
        <begin position="413"/>
        <end position="433"/>
    </location>
</feature>
<feature type="chain" id="PRO_5039902233" evidence="2">
    <location>
        <begin position="22"/>
        <end position="630"/>
    </location>
</feature>
<evidence type="ECO:0000256" key="1">
    <source>
        <dbReference type="SAM" id="MobiDB-lite"/>
    </source>
</evidence>
<evidence type="ECO:0000313" key="4">
    <source>
        <dbReference type="RefSeq" id="XP_022832800.1"/>
    </source>
</evidence>
<feature type="region of interest" description="Disordered" evidence="1">
    <location>
        <begin position="297"/>
        <end position="335"/>
    </location>
</feature>